<dbReference type="OrthoDB" id="3800022at2759"/>
<reference evidence="2" key="1">
    <citation type="journal article" date="2020" name="Stud. Mycol.">
        <title>101 Dothideomycetes genomes: a test case for predicting lifestyles and emergence of pathogens.</title>
        <authorList>
            <person name="Haridas S."/>
            <person name="Albert R."/>
            <person name="Binder M."/>
            <person name="Bloem J."/>
            <person name="Labutti K."/>
            <person name="Salamov A."/>
            <person name="Andreopoulos B."/>
            <person name="Baker S."/>
            <person name="Barry K."/>
            <person name="Bills G."/>
            <person name="Bluhm B."/>
            <person name="Cannon C."/>
            <person name="Castanera R."/>
            <person name="Culley D."/>
            <person name="Daum C."/>
            <person name="Ezra D."/>
            <person name="Gonzalez J."/>
            <person name="Henrissat B."/>
            <person name="Kuo A."/>
            <person name="Liang C."/>
            <person name="Lipzen A."/>
            <person name="Lutzoni F."/>
            <person name="Magnuson J."/>
            <person name="Mondo S."/>
            <person name="Nolan M."/>
            <person name="Ohm R."/>
            <person name="Pangilinan J."/>
            <person name="Park H.-J."/>
            <person name="Ramirez L."/>
            <person name="Alfaro M."/>
            <person name="Sun H."/>
            <person name="Tritt A."/>
            <person name="Yoshinaga Y."/>
            <person name="Zwiers L.-H."/>
            <person name="Turgeon B."/>
            <person name="Goodwin S."/>
            <person name="Spatafora J."/>
            <person name="Crous P."/>
            <person name="Grigoriev I."/>
        </authorList>
    </citation>
    <scope>NUCLEOTIDE SEQUENCE</scope>
    <source>
        <strain evidence="2">CBS 122681</strain>
    </source>
</reference>
<feature type="compositionally biased region" description="Basic and acidic residues" evidence="1">
    <location>
        <begin position="20"/>
        <end position="44"/>
    </location>
</feature>
<proteinExistence type="predicted"/>
<evidence type="ECO:0000256" key="1">
    <source>
        <dbReference type="SAM" id="MobiDB-lite"/>
    </source>
</evidence>
<feature type="compositionally biased region" description="Basic and acidic residues" evidence="1">
    <location>
        <begin position="80"/>
        <end position="110"/>
    </location>
</feature>
<evidence type="ECO:0000313" key="3">
    <source>
        <dbReference type="Proteomes" id="UP000799324"/>
    </source>
</evidence>
<gene>
    <name evidence="2" type="ORF">K491DRAFT_723595</name>
</gene>
<name>A0A6A6SLL3_9PLEO</name>
<keyword evidence="3" id="KW-1185">Reference proteome</keyword>
<dbReference type="Proteomes" id="UP000799324">
    <property type="component" value="Unassembled WGS sequence"/>
</dbReference>
<dbReference type="AlphaFoldDB" id="A0A6A6SLL3"/>
<feature type="region of interest" description="Disordered" evidence="1">
    <location>
        <begin position="18"/>
        <end position="56"/>
    </location>
</feature>
<dbReference type="EMBL" id="MU004648">
    <property type="protein sequence ID" value="KAF2647258.1"/>
    <property type="molecule type" value="Genomic_DNA"/>
</dbReference>
<accession>A0A6A6SLL3</accession>
<sequence>MNFDKHGQLHAGTVGLFDCPYEHDETQNRLRERQERREKSELKHDRKRGRRQVTGSRFPAPLRWLTKYFGWGKVGPKTKARPEFEEKTHDDTVRENSHRRLDASAKHEAPSSESNLVVLEEDEVEEDETYPASALHPEPSILLEECGMVRVRSNNPRDFGWKIVPKSCIRQER</sequence>
<feature type="region of interest" description="Disordered" evidence="1">
    <location>
        <begin position="75"/>
        <end position="114"/>
    </location>
</feature>
<evidence type="ECO:0000313" key="2">
    <source>
        <dbReference type="EMBL" id="KAF2647258.1"/>
    </source>
</evidence>
<protein>
    <submittedName>
        <fullName evidence="2">Uncharacterized protein</fullName>
    </submittedName>
</protein>
<organism evidence="2 3">
    <name type="scientific">Lophiostoma macrostomum CBS 122681</name>
    <dbReference type="NCBI Taxonomy" id="1314788"/>
    <lineage>
        <taxon>Eukaryota</taxon>
        <taxon>Fungi</taxon>
        <taxon>Dikarya</taxon>
        <taxon>Ascomycota</taxon>
        <taxon>Pezizomycotina</taxon>
        <taxon>Dothideomycetes</taxon>
        <taxon>Pleosporomycetidae</taxon>
        <taxon>Pleosporales</taxon>
        <taxon>Lophiostomataceae</taxon>
        <taxon>Lophiostoma</taxon>
    </lineage>
</organism>